<keyword evidence="1" id="KW-0547">Nucleotide-binding</keyword>
<keyword evidence="1" id="KW-0436">Ligase</keyword>
<comment type="function">
    <text evidence="1">Allows the formation of correctly charged Asn-tRNA(Asn) or Gln-tRNA(Gln) through the transamidation of misacylated Asp-tRNA(Asn) or Glu-tRNA(Gln) in organisms which lack either or both of asparaginyl-tRNA or glutaminyl-tRNA synthetases. The reaction takes place in the presence of glutamine and ATP through an activated phospho-Asp-tRNA(Asn) or phospho-Glu-tRNA(Gln).</text>
</comment>
<comment type="caution">
    <text evidence="2">The sequence shown here is derived from an EMBL/GenBank/DDBJ whole genome shotgun (WGS) entry which is preliminary data.</text>
</comment>
<dbReference type="NCBIfam" id="TIGR00135">
    <property type="entry name" value="gatC"/>
    <property type="match status" value="1"/>
</dbReference>
<evidence type="ECO:0000313" key="3">
    <source>
        <dbReference type="Proteomes" id="UP000177528"/>
    </source>
</evidence>
<gene>
    <name evidence="1" type="primary">gatC</name>
    <name evidence="2" type="ORF">A3D99_05230</name>
</gene>
<dbReference type="Gene3D" id="1.10.20.60">
    <property type="entry name" value="Glu-tRNAGln amidotransferase C subunit, N-terminal domain"/>
    <property type="match status" value="1"/>
</dbReference>
<dbReference type="EMBL" id="MHHR01000011">
    <property type="protein sequence ID" value="OGY34707.1"/>
    <property type="molecule type" value="Genomic_DNA"/>
</dbReference>
<sequence length="103" mass="10908">MSIITPEEVRKISALARLSLTDDEVSSATRDLSGILNHFSAIGNIDTADVPAADAVSGLSNISRQDVAQPNTLCKPEDLLARAPKIKQGYVQVPGVFEESSVS</sequence>
<dbReference type="GO" id="GO:0050567">
    <property type="term" value="F:glutaminyl-tRNA synthase (glutamine-hydrolyzing) activity"/>
    <property type="evidence" value="ECO:0007669"/>
    <property type="project" value="UniProtKB-UniRule"/>
</dbReference>
<dbReference type="GO" id="GO:0005524">
    <property type="term" value="F:ATP binding"/>
    <property type="evidence" value="ECO:0007669"/>
    <property type="project" value="UniProtKB-KW"/>
</dbReference>
<dbReference type="HAMAP" id="MF_00122">
    <property type="entry name" value="GatC"/>
    <property type="match status" value="1"/>
</dbReference>
<dbReference type="GO" id="GO:0006412">
    <property type="term" value="P:translation"/>
    <property type="evidence" value="ECO:0007669"/>
    <property type="project" value="UniProtKB-UniRule"/>
</dbReference>
<comment type="similarity">
    <text evidence="1">Belongs to the GatC family.</text>
</comment>
<organism evidence="2 3">
    <name type="scientific">Candidatus Andersenbacteria bacterium RIFCSPHIGHO2_12_FULL_45_11</name>
    <dbReference type="NCBI Taxonomy" id="1797281"/>
    <lineage>
        <taxon>Bacteria</taxon>
        <taxon>Candidatus Anderseniibacteriota</taxon>
    </lineage>
</organism>
<proteinExistence type="inferred from homology"/>
<dbReference type="Proteomes" id="UP000177528">
    <property type="component" value="Unassembled WGS sequence"/>
</dbReference>
<dbReference type="InterPro" id="IPR003837">
    <property type="entry name" value="GatC"/>
</dbReference>
<dbReference type="InterPro" id="IPR036113">
    <property type="entry name" value="Asp/Glu-ADT_sf_sub_c"/>
</dbReference>
<comment type="catalytic activity">
    <reaction evidence="1">
        <text>L-glutamyl-tRNA(Gln) + L-glutamine + ATP + H2O = L-glutaminyl-tRNA(Gln) + L-glutamate + ADP + phosphate + H(+)</text>
        <dbReference type="Rhea" id="RHEA:17521"/>
        <dbReference type="Rhea" id="RHEA-COMP:9681"/>
        <dbReference type="Rhea" id="RHEA-COMP:9684"/>
        <dbReference type="ChEBI" id="CHEBI:15377"/>
        <dbReference type="ChEBI" id="CHEBI:15378"/>
        <dbReference type="ChEBI" id="CHEBI:29985"/>
        <dbReference type="ChEBI" id="CHEBI:30616"/>
        <dbReference type="ChEBI" id="CHEBI:43474"/>
        <dbReference type="ChEBI" id="CHEBI:58359"/>
        <dbReference type="ChEBI" id="CHEBI:78520"/>
        <dbReference type="ChEBI" id="CHEBI:78521"/>
        <dbReference type="ChEBI" id="CHEBI:456216"/>
    </reaction>
</comment>
<protein>
    <recommendedName>
        <fullName evidence="1">Aspartyl/glutamyl-tRNA(Asn/Gln) amidotransferase subunit C</fullName>
        <shortName evidence="1">Asp/Glu-ADT subunit C</shortName>
        <ecNumber evidence="1">6.3.5.-</ecNumber>
    </recommendedName>
</protein>
<dbReference type="SUPFAM" id="SSF141000">
    <property type="entry name" value="Glu-tRNAGln amidotransferase C subunit"/>
    <property type="match status" value="1"/>
</dbReference>
<keyword evidence="1" id="KW-0067">ATP-binding</keyword>
<evidence type="ECO:0000256" key="1">
    <source>
        <dbReference type="HAMAP-Rule" id="MF_00122"/>
    </source>
</evidence>
<dbReference type="Pfam" id="PF02686">
    <property type="entry name" value="GatC"/>
    <property type="match status" value="1"/>
</dbReference>
<comment type="subunit">
    <text evidence="1">Heterotrimer of A, B and C subunits.</text>
</comment>
<accession>A0A1G1X5W5</accession>
<evidence type="ECO:0000313" key="2">
    <source>
        <dbReference type="EMBL" id="OGY34707.1"/>
    </source>
</evidence>
<dbReference type="GO" id="GO:0006450">
    <property type="term" value="P:regulation of translational fidelity"/>
    <property type="evidence" value="ECO:0007669"/>
    <property type="project" value="InterPro"/>
</dbReference>
<dbReference type="AlphaFoldDB" id="A0A1G1X5W5"/>
<comment type="catalytic activity">
    <reaction evidence="1">
        <text>L-aspartyl-tRNA(Asn) + L-glutamine + ATP + H2O = L-asparaginyl-tRNA(Asn) + L-glutamate + ADP + phosphate + 2 H(+)</text>
        <dbReference type="Rhea" id="RHEA:14513"/>
        <dbReference type="Rhea" id="RHEA-COMP:9674"/>
        <dbReference type="Rhea" id="RHEA-COMP:9677"/>
        <dbReference type="ChEBI" id="CHEBI:15377"/>
        <dbReference type="ChEBI" id="CHEBI:15378"/>
        <dbReference type="ChEBI" id="CHEBI:29985"/>
        <dbReference type="ChEBI" id="CHEBI:30616"/>
        <dbReference type="ChEBI" id="CHEBI:43474"/>
        <dbReference type="ChEBI" id="CHEBI:58359"/>
        <dbReference type="ChEBI" id="CHEBI:78515"/>
        <dbReference type="ChEBI" id="CHEBI:78516"/>
        <dbReference type="ChEBI" id="CHEBI:456216"/>
    </reaction>
</comment>
<dbReference type="GO" id="GO:0050566">
    <property type="term" value="F:asparaginyl-tRNA synthase (glutamine-hydrolyzing) activity"/>
    <property type="evidence" value="ECO:0007669"/>
    <property type="project" value="RHEA"/>
</dbReference>
<keyword evidence="1" id="KW-0648">Protein biosynthesis</keyword>
<dbReference type="EC" id="6.3.5.-" evidence="1"/>
<reference evidence="2 3" key="1">
    <citation type="journal article" date="2016" name="Nat. Commun.">
        <title>Thousands of microbial genomes shed light on interconnected biogeochemical processes in an aquifer system.</title>
        <authorList>
            <person name="Anantharaman K."/>
            <person name="Brown C.T."/>
            <person name="Hug L.A."/>
            <person name="Sharon I."/>
            <person name="Castelle C.J."/>
            <person name="Probst A.J."/>
            <person name="Thomas B.C."/>
            <person name="Singh A."/>
            <person name="Wilkins M.J."/>
            <person name="Karaoz U."/>
            <person name="Brodie E.L."/>
            <person name="Williams K.H."/>
            <person name="Hubbard S.S."/>
            <person name="Banfield J.F."/>
        </authorList>
    </citation>
    <scope>NUCLEOTIDE SEQUENCE [LARGE SCALE GENOMIC DNA]</scope>
</reference>
<name>A0A1G1X5W5_9BACT</name>